<keyword evidence="2" id="KW-1185">Reference proteome</keyword>
<dbReference type="AlphaFoldDB" id="A0A1M4S0G1"/>
<dbReference type="RefSeq" id="WP_244542639.1">
    <property type="nucleotide sequence ID" value="NZ_FQTT01000011.1"/>
</dbReference>
<gene>
    <name evidence="1" type="ORF">ACGLYG10_1932</name>
</gene>
<dbReference type="EMBL" id="FQTT01000011">
    <property type="protein sequence ID" value="SHE25702.1"/>
    <property type="molecule type" value="Genomic_DNA"/>
</dbReference>
<dbReference type="Proteomes" id="UP000184291">
    <property type="component" value="Unassembled WGS sequence"/>
</dbReference>
<dbReference type="STRING" id="1892869.ACGLYG10_1932"/>
<proteinExistence type="predicted"/>
<organism evidence="1 2">
    <name type="scientific">Actinomyces glycerinitolerans</name>
    <dbReference type="NCBI Taxonomy" id="1892869"/>
    <lineage>
        <taxon>Bacteria</taxon>
        <taxon>Bacillati</taxon>
        <taxon>Actinomycetota</taxon>
        <taxon>Actinomycetes</taxon>
        <taxon>Actinomycetales</taxon>
        <taxon>Actinomycetaceae</taxon>
        <taxon>Actinomyces</taxon>
    </lineage>
</organism>
<accession>A0A1M4S0G1</accession>
<protein>
    <submittedName>
        <fullName evidence="1">Uncharacterized protein</fullName>
    </submittedName>
</protein>
<sequence>MSTNGDWDTFLSFFASGLAAAATSTQKQMETLTQVQGELKQVIHSSSLRSARAADLVDLAVSTPSFTVRTVAQRLGLSYGRASGLVGQLADLGVLRTLNPDAQPRRFTAPRVLTVLLAGDPV</sequence>
<evidence type="ECO:0000313" key="1">
    <source>
        <dbReference type="EMBL" id="SHE25702.1"/>
    </source>
</evidence>
<evidence type="ECO:0000313" key="2">
    <source>
        <dbReference type="Proteomes" id="UP000184291"/>
    </source>
</evidence>
<reference evidence="2" key="1">
    <citation type="submission" date="2016-09" db="EMBL/GenBank/DDBJ databases">
        <authorList>
            <person name="Strepis N."/>
        </authorList>
    </citation>
    <scope>NUCLEOTIDE SEQUENCE [LARGE SCALE GENOMIC DNA]</scope>
</reference>
<name>A0A1M4S0G1_9ACTO</name>